<protein>
    <submittedName>
        <fullName evidence="1">Uncharacterized protein</fullName>
    </submittedName>
</protein>
<evidence type="ECO:0000313" key="2">
    <source>
        <dbReference type="Proteomes" id="UP001485476"/>
    </source>
</evidence>
<dbReference type="EMBL" id="JBEEEP010000089">
    <property type="protein sequence ID" value="MEQ6322584.1"/>
    <property type="molecule type" value="Genomic_DNA"/>
</dbReference>
<keyword evidence="2" id="KW-1185">Reference proteome</keyword>
<proteinExistence type="predicted"/>
<gene>
    <name evidence="1" type="ORF">ABDZ14_20560</name>
</gene>
<evidence type="ECO:0000313" key="1">
    <source>
        <dbReference type="EMBL" id="MEQ6322584.1"/>
    </source>
</evidence>
<organism evidence="1 2">
    <name type="scientific">Mycobacterium canetti</name>
    <dbReference type="NCBI Taxonomy" id="78331"/>
    <lineage>
        <taxon>Bacteria</taxon>
        <taxon>Bacillati</taxon>
        <taxon>Actinomycetota</taxon>
        <taxon>Actinomycetes</taxon>
        <taxon>Mycobacteriales</taxon>
        <taxon>Mycobacteriaceae</taxon>
        <taxon>Mycobacterium</taxon>
        <taxon>Mycobacterium tuberculosis complex</taxon>
    </lineage>
</organism>
<accession>A0ABV1MLQ5</accession>
<sequence length="40" mass="4152">MGLDRLALAESRGVVGFDVEFVGAYWPPLIAATTALSLSG</sequence>
<name>A0ABV1MLQ5_9MYCO</name>
<reference evidence="1 2" key="1">
    <citation type="submission" date="2024-05" db="EMBL/GenBank/DDBJ databases">
        <title>Whole genome sequences of Mycobacterium canettii strains associated with human tuberculosis in Canada.</title>
        <authorList>
            <person name="Islam M.R."/>
            <person name="Soualhine H."/>
        </authorList>
    </citation>
    <scope>NUCLEOTIDE SEQUENCE [LARGE SCALE GENOMIC DNA]</scope>
    <source>
        <strain evidence="1 2">1901080</strain>
    </source>
</reference>
<dbReference type="Proteomes" id="UP001485476">
    <property type="component" value="Unassembled WGS sequence"/>
</dbReference>
<comment type="caution">
    <text evidence="1">The sequence shown here is derived from an EMBL/GenBank/DDBJ whole genome shotgun (WGS) entry which is preliminary data.</text>
</comment>